<gene>
    <name evidence="7" type="ORF">BWR18_07520</name>
</gene>
<dbReference type="AlphaFoldDB" id="A0A1P8MTX4"/>
<organism evidence="7 8">
    <name type="scientific">Tateyamaria omphalii</name>
    <dbReference type="NCBI Taxonomy" id="299262"/>
    <lineage>
        <taxon>Bacteria</taxon>
        <taxon>Pseudomonadati</taxon>
        <taxon>Pseudomonadota</taxon>
        <taxon>Alphaproteobacteria</taxon>
        <taxon>Rhodobacterales</taxon>
        <taxon>Roseobacteraceae</taxon>
        <taxon>Tateyamaria</taxon>
    </lineage>
</organism>
<keyword evidence="2 5" id="KW-0808">Transferase</keyword>
<dbReference type="KEGG" id="tom:BWR18_07520"/>
<comment type="caution">
    <text evidence="5">Lacks conserved residue(s) required for the propagation of feature annotation.</text>
</comment>
<dbReference type="CDD" id="cd02440">
    <property type="entry name" value="AdoMet_MTases"/>
    <property type="match status" value="1"/>
</dbReference>
<keyword evidence="3 5" id="KW-0949">S-adenosyl-L-methionine</keyword>
<dbReference type="InterPro" id="IPR054728">
    <property type="entry name" value="RsmB-like_ferredoxin"/>
</dbReference>
<feature type="binding site" evidence="5">
    <location>
        <position position="286"/>
    </location>
    <ligand>
        <name>S-adenosyl-L-methionine</name>
        <dbReference type="ChEBI" id="CHEBI:59789"/>
    </ligand>
</feature>
<dbReference type="Gene3D" id="3.40.50.150">
    <property type="entry name" value="Vaccinia Virus protein VP39"/>
    <property type="match status" value="1"/>
</dbReference>
<dbReference type="PANTHER" id="PTHR22807:SF53">
    <property type="entry name" value="RIBOSOMAL RNA SMALL SUBUNIT METHYLTRANSFERASE B-RELATED"/>
    <property type="match status" value="1"/>
</dbReference>
<evidence type="ECO:0000313" key="8">
    <source>
        <dbReference type="Proteomes" id="UP000186336"/>
    </source>
</evidence>
<dbReference type="PRINTS" id="PR02008">
    <property type="entry name" value="RCMTFAMILY"/>
</dbReference>
<comment type="similarity">
    <text evidence="5">Belongs to the class I-like SAM-binding methyltransferase superfamily. RsmB/NOP family.</text>
</comment>
<dbReference type="InterPro" id="IPR023267">
    <property type="entry name" value="RCMT"/>
</dbReference>
<dbReference type="Proteomes" id="UP000186336">
    <property type="component" value="Chromosome"/>
</dbReference>
<evidence type="ECO:0000256" key="5">
    <source>
        <dbReference type="PROSITE-ProRule" id="PRU01023"/>
    </source>
</evidence>
<feature type="binding site" evidence="5">
    <location>
        <position position="246"/>
    </location>
    <ligand>
        <name>S-adenosyl-L-methionine</name>
        <dbReference type="ChEBI" id="CHEBI:59789"/>
    </ligand>
</feature>
<protein>
    <submittedName>
        <fullName evidence="7">SAM-dependent methyltransferase</fullName>
    </submittedName>
</protein>
<evidence type="ECO:0000256" key="4">
    <source>
        <dbReference type="ARBA" id="ARBA00022884"/>
    </source>
</evidence>
<evidence type="ECO:0000256" key="1">
    <source>
        <dbReference type="ARBA" id="ARBA00022603"/>
    </source>
</evidence>
<dbReference type="GO" id="GO:0003723">
    <property type="term" value="F:RNA binding"/>
    <property type="evidence" value="ECO:0007669"/>
    <property type="project" value="UniProtKB-UniRule"/>
</dbReference>
<dbReference type="InterPro" id="IPR001678">
    <property type="entry name" value="MeTrfase_RsmB-F_NOP2_dom"/>
</dbReference>
<keyword evidence="4 5" id="KW-0694">RNA-binding</keyword>
<evidence type="ECO:0000259" key="6">
    <source>
        <dbReference type="PROSITE" id="PS51686"/>
    </source>
</evidence>
<name>A0A1P8MTX4_9RHOB</name>
<evidence type="ECO:0000313" key="7">
    <source>
        <dbReference type="EMBL" id="APX11547.1"/>
    </source>
</evidence>
<dbReference type="SUPFAM" id="SSF53335">
    <property type="entry name" value="S-adenosyl-L-methionine-dependent methyltransferases"/>
    <property type="match status" value="1"/>
</dbReference>
<feature type="active site" description="Nucleophile" evidence="5">
    <location>
        <position position="339"/>
    </location>
</feature>
<dbReference type="PANTHER" id="PTHR22807">
    <property type="entry name" value="NOP2 YEAST -RELATED NOL1/NOP2/FMU SUN DOMAIN-CONTAINING"/>
    <property type="match status" value="1"/>
</dbReference>
<evidence type="ECO:0000256" key="2">
    <source>
        <dbReference type="ARBA" id="ARBA00022679"/>
    </source>
</evidence>
<dbReference type="PROSITE" id="PS51686">
    <property type="entry name" value="SAM_MT_RSMB_NOP"/>
    <property type="match status" value="1"/>
</dbReference>
<accession>A0A1P8MTX4</accession>
<evidence type="ECO:0000256" key="3">
    <source>
        <dbReference type="ARBA" id="ARBA00022691"/>
    </source>
</evidence>
<keyword evidence="1 5" id="KW-0489">Methyltransferase</keyword>
<dbReference type="Pfam" id="PF22458">
    <property type="entry name" value="RsmF-B_ferredox"/>
    <property type="match status" value="1"/>
</dbReference>
<dbReference type="Gene3D" id="3.30.70.1170">
    <property type="entry name" value="Sun protein, domain 3"/>
    <property type="match status" value="1"/>
</dbReference>
<dbReference type="GO" id="GO:0001510">
    <property type="term" value="P:RNA methylation"/>
    <property type="evidence" value="ECO:0007669"/>
    <property type="project" value="InterPro"/>
</dbReference>
<reference evidence="7 8" key="1">
    <citation type="submission" date="2017-01" db="EMBL/GenBank/DDBJ databases">
        <title>Complete genome of Tateyamaria omphalii DOK1-4 isolated from seawater in Dokdo.</title>
        <authorList>
            <person name="Kim J.H."/>
            <person name="Chi W.-J."/>
        </authorList>
    </citation>
    <scope>NUCLEOTIDE SEQUENCE [LARGE SCALE GENOMIC DNA]</scope>
    <source>
        <strain evidence="7 8">DOK1-4</strain>
    </source>
</reference>
<dbReference type="GO" id="GO:0008173">
    <property type="term" value="F:RNA methyltransferase activity"/>
    <property type="evidence" value="ECO:0007669"/>
    <property type="project" value="InterPro"/>
</dbReference>
<dbReference type="OrthoDB" id="9810297at2"/>
<dbReference type="EMBL" id="CP019312">
    <property type="protein sequence ID" value="APX11547.1"/>
    <property type="molecule type" value="Genomic_DNA"/>
</dbReference>
<dbReference type="STRING" id="299262.BWR18_07520"/>
<dbReference type="InterPro" id="IPR029063">
    <property type="entry name" value="SAM-dependent_MTases_sf"/>
</dbReference>
<sequence>MTPGARVAAAIDILDAIAAGQAAEQALSRWARASRFAGSKDRAAVRDHVFDVLRHWRSDAARGGAETGRARMIGRLRAQGIDPDTLFDGQGHAPARLSVAERAPHDMPGDRGTAWDLPDWLVPVFEDSLGPHAKSQALALTGRAPVTLRVNLSLCDMSKAGAMLAQEGIETVPNPRADTALTVTEGARRLRNSAAYREGRVEIQDASSQAAVAALGRPGRALDLCAGGGGKALALAAYGWAVTASDIDPKRMKDLPERAARGRHKIDICAAEQVDARAPFDLVFVDAPCSGAGTWRRAPEAKWALTPARLAEFSAMQREVLTKAAPLVAPGGALVYATCSVLQSENSKQVEWFASQTSTFEVERETCWPVDEWGDGFYSAHLTRAD</sequence>
<proteinExistence type="inferred from homology"/>
<dbReference type="InterPro" id="IPR049560">
    <property type="entry name" value="MeTrfase_RsmB-F_NOP2_cat"/>
</dbReference>
<dbReference type="Pfam" id="PF01189">
    <property type="entry name" value="Methyltr_RsmB-F"/>
    <property type="match status" value="1"/>
</dbReference>
<keyword evidence="8" id="KW-1185">Reference proteome</keyword>
<dbReference type="RefSeq" id="WP_076627409.1">
    <property type="nucleotide sequence ID" value="NZ_CP019312.1"/>
</dbReference>
<feature type="domain" description="SAM-dependent MTase RsmB/NOP-type" evidence="6">
    <location>
        <begin position="136"/>
        <end position="386"/>
    </location>
</feature>